<dbReference type="GO" id="GO:0006364">
    <property type="term" value="P:rRNA processing"/>
    <property type="evidence" value="ECO:0007669"/>
    <property type="project" value="InterPro"/>
</dbReference>
<keyword evidence="3" id="KW-1185">Reference proteome</keyword>
<dbReference type="InterPro" id="IPR001680">
    <property type="entry name" value="WD40_rpt"/>
</dbReference>
<gene>
    <name evidence="2" type="ORF">BEWA_054150</name>
</gene>
<dbReference type="VEuPathDB" id="PiroplasmaDB:BEWA_054150"/>
<reference evidence="2 3" key="1">
    <citation type="journal article" date="2012" name="BMC Genomics">
        <title>Comparative genomic analysis and phylogenetic position of Theileria equi.</title>
        <authorList>
            <person name="Kappmeyer L.S."/>
            <person name="Thiagarajan M."/>
            <person name="Herndon D.R."/>
            <person name="Ramsay J.D."/>
            <person name="Caler E."/>
            <person name="Djikeng A."/>
            <person name="Gillespie J.J."/>
            <person name="Lau A.O."/>
            <person name="Roalson E.H."/>
            <person name="Silva J.C."/>
            <person name="Silva M.G."/>
            <person name="Suarez C.E."/>
            <person name="Ueti M.W."/>
            <person name="Nene V.M."/>
            <person name="Mealey R.H."/>
            <person name="Knowles D.P."/>
            <person name="Brayton K.A."/>
        </authorList>
    </citation>
    <scope>NUCLEOTIDE SEQUENCE [LARGE SCALE GENOMIC DNA]</scope>
    <source>
        <strain evidence="2 3">WA</strain>
    </source>
</reference>
<dbReference type="OrthoDB" id="270624at2759"/>
<evidence type="ECO:0000313" key="3">
    <source>
        <dbReference type="Proteomes" id="UP000031512"/>
    </source>
</evidence>
<proteinExistence type="predicted"/>
<dbReference type="STRING" id="1537102.L1LDL2"/>
<name>L1LDL2_THEEQ</name>
<dbReference type="KEGG" id="beq:BEWA_054150"/>
<dbReference type="Proteomes" id="UP000031512">
    <property type="component" value="Unassembled WGS sequence"/>
</dbReference>
<keyword evidence="2" id="KW-0560">Oxidoreductase</keyword>
<comment type="caution">
    <text evidence="2">The sequence shown here is derived from an EMBL/GenBank/DDBJ whole genome shotgun (WGS) entry which is preliminary data.</text>
</comment>
<dbReference type="Pfam" id="PF00400">
    <property type="entry name" value="WD40"/>
    <property type="match status" value="1"/>
</dbReference>
<evidence type="ECO:0000313" key="2">
    <source>
        <dbReference type="EMBL" id="EKX73359.1"/>
    </source>
</evidence>
<protein>
    <submittedName>
        <fullName evidence="2">WD-repeat domain containing protein</fullName>
        <ecNumber evidence="2">1.3.1.74</ecNumber>
    </submittedName>
</protein>
<feature type="repeat" description="WD" evidence="1">
    <location>
        <begin position="179"/>
        <end position="221"/>
    </location>
</feature>
<dbReference type="PROSITE" id="PS50082">
    <property type="entry name" value="WD_REPEATS_2"/>
    <property type="match status" value="2"/>
</dbReference>
<feature type="repeat" description="WD" evidence="1">
    <location>
        <begin position="154"/>
        <end position="178"/>
    </location>
</feature>
<dbReference type="InterPro" id="IPR015943">
    <property type="entry name" value="WD40/YVTN_repeat-like_dom_sf"/>
</dbReference>
<keyword evidence="1" id="KW-0853">WD repeat</keyword>
<dbReference type="eggNOG" id="KOG0270">
    <property type="taxonomic scope" value="Eukaryota"/>
</dbReference>
<dbReference type="GeneID" id="15802966"/>
<dbReference type="InterPro" id="IPR036322">
    <property type="entry name" value="WD40_repeat_dom_sf"/>
</dbReference>
<sequence length="347" mass="39095">MHPNEQFFMVTNNDEKFIEEEQEDIDARVLDDVDRIVIAGMNTDDFSSINFCLYDSSTCGLETNHLIPISSFPLSFEVIASQEKEPLLAVGSFDPTIDLWNLRSINQFTPQASLDSQSSVLSLSHSKHLRLDFCSYLHTICFYILASLYSLFRQLLASGDSDKAVKIWDLNESSVLQTFSHHKGNVQVVLWHPNDPSLLLSGSFDKKVAILDVREPKPSAKVKLDSDVECAIWGEDFIVASTEKGYITLYDFKADKKVWSIKSHKKPCSSLFLERNLLVSCGLDSKANVFKFSRESEPTLVESKNLKAGPLFSMDKSEDDKNLLSFGGECVVIWDLETIDKLNEILA</sequence>
<dbReference type="SMART" id="SM00320">
    <property type="entry name" value="WD40"/>
    <property type="match status" value="5"/>
</dbReference>
<dbReference type="AlphaFoldDB" id="L1LDL2"/>
<dbReference type="Gene3D" id="2.130.10.10">
    <property type="entry name" value="YVTN repeat-like/Quinoprotein amine dehydrogenase"/>
    <property type="match status" value="2"/>
</dbReference>
<dbReference type="PANTHER" id="PTHR14091">
    <property type="entry name" value="PERIODIC TRYPTOPHAN PROTEIN 1"/>
    <property type="match status" value="1"/>
</dbReference>
<dbReference type="RefSeq" id="XP_004832811.1">
    <property type="nucleotide sequence ID" value="XM_004832754.1"/>
</dbReference>
<evidence type="ECO:0000256" key="1">
    <source>
        <dbReference type="PROSITE-ProRule" id="PRU00221"/>
    </source>
</evidence>
<dbReference type="GO" id="GO:0005634">
    <property type="term" value="C:nucleus"/>
    <property type="evidence" value="ECO:0007669"/>
    <property type="project" value="TreeGrafter"/>
</dbReference>
<organism evidence="2 3">
    <name type="scientific">Theileria equi strain WA</name>
    <dbReference type="NCBI Taxonomy" id="1537102"/>
    <lineage>
        <taxon>Eukaryota</taxon>
        <taxon>Sar</taxon>
        <taxon>Alveolata</taxon>
        <taxon>Apicomplexa</taxon>
        <taxon>Aconoidasida</taxon>
        <taxon>Piroplasmida</taxon>
        <taxon>Theileriidae</taxon>
        <taxon>Theileria</taxon>
    </lineage>
</organism>
<dbReference type="EC" id="1.3.1.74" evidence="2"/>
<dbReference type="EMBL" id="ACOU01000003">
    <property type="protein sequence ID" value="EKX73359.1"/>
    <property type="molecule type" value="Genomic_DNA"/>
</dbReference>
<dbReference type="SUPFAM" id="SSF50978">
    <property type="entry name" value="WD40 repeat-like"/>
    <property type="match status" value="1"/>
</dbReference>
<dbReference type="PANTHER" id="PTHR14091:SF0">
    <property type="entry name" value="PERIODIC TRYPTOPHAN PROTEIN 1 HOMOLOG"/>
    <property type="match status" value="1"/>
</dbReference>
<accession>L1LDL2</accession>
<dbReference type="GO" id="GO:0032440">
    <property type="term" value="F:2-alkenal reductase [NAD(P)H] activity"/>
    <property type="evidence" value="ECO:0007669"/>
    <property type="project" value="UniProtKB-EC"/>
</dbReference>
<dbReference type="InterPro" id="IPR044285">
    <property type="entry name" value="PWP1"/>
</dbReference>